<organism evidence="1 2">
    <name type="scientific">Lentinula aff. lateritia</name>
    <dbReference type="NCBI Taxonomy" id="2804960"/>
    <lineage>
        <taxon>Eukaryota</taxon>
        <taxon>Fungi</taxon>
        <taxon>Dikarya</taxon>
        <taxon>Basidiomycota</taxon>
        <taxon>Agaricomycotina</taxon>
        <taxon>Agaricomycetes</taxon>
        <taxon>Agaricomycetidae</taxon>
        <taxon>Agaricales</taxon>
        <taxon>Marasmiineae</taxon>
        <taxon>Omphalotaceae</taxon>
        <taxon>Lentinula</taxon>
    </lineage>
</organism>
<evidence type="ECO:0000313" key="1">
    <source>
        <dbReference type="EMBL" id="KAJ3809621.1"/>
    </source>
</evidence>
<feature type="non-terminal residue" evidence="1">
    <location>
        <position position="68"/>
    </location>
</feature>
<dbReference type="Proteomes" id="UP001163835">
    <property type="component" value="Unassembled WGS sequence"/>
</dbReference>
<name>A0ACC1TXV3_9AGAR</name>
<feature type="non-terminal residue" evidence="1">
    <location>
        <position position="1"/>
    </location>
</feature>
<accession>A0ACC1TXV3</accession>
<protein>
    <submittedName>
        <fullName evidence="1">Uncharacterized protein</fullName>
    </submittedName>
</protein>
<comment type="caution">
    <text evidence="1">The sequence shown here is derived from an EMBL/GenBank/DDBJ whole genome shotgun (WGS) entry which is preliminary data.</text>
</comment>
<keyword evidence="2" id="KW-1185">Reference proteome</keyword>
<reference evidence="1" key="1">
    <citation type="submission" date="2022-09" db="EMBL/GenBank/DDBJ databases">
        <title>A Global Phylogenomic Analysis of the Shiitake Genus Lentinula.</title>
        <authorList>
            <consortium name="DOE Joint Genome Institute"/>
            <person name="Sierra-Patev S."/>
            <person name="Min B."/>
            <person name="Naranjo-Ortiz M."/>
            <person name="Looney B."/>
            <person name="Konkel Z."/>
            <person name="Slot J.C."/>
            <person name="Sakamoto Y."/>
            <person name="Steenwyk J.L."/>
            <person name="Rokas A."/>
            <person name="Carro J."/>
            <person name="Camarero S."/>
            <person name="Ferreira P."/>
            <person name="Molpeceres G."/>
            <person name="Ruiz-Duenas F.J."/>
            <person name="Serrano A."/>
            <person name="Henrissat B."/>
            <person name="Drula E."/>
            <person name="Hughes K.W."/>
            <person name="Mata J.L."/>
            <person name="Ishikawa N.K."/>
            <person name="Vargas-Isla R."/>
            <person name="Ushijima S."/>
            <person name="Smith C.A."/>
            <person name="Ahrendt S."/>
            <person name="Andreopoulos W."/>
            <person name="He G."/>
            <person name="Labutti K."/>
            <person name="Lipzen A."/>
            <person name="Ng V."/>
            <person name="Riley R."/>
            <person name="Sandor L."/>
            <person name="Barry K."/>
            <person name="Martinez A.T."/>
            <person name="Xiao Y."/>
            <person name="Gibbons J.G."/>
            <person name="Terashima K."/>
            <person name="Grigoriev I.V."/>
            <person name="Hibbett D.S."/>
        </authorList>
    </citation>
    <scope>NUCLEOTIDE SEQUENCE</scope>
    <source>
        <strain evidence="1">TMI1499</strain>
    </source>
</reference>
<gene>
    <name evidence="1" type="ORF">F5876DRAFT_14310</name>
</gene>
<dbReference type="EMBL" id="MU795146">
    <property type="protein sequence ID" value="KAJ3809621.1"/>
    <property type="molecule type" value="Genomic_DNA"/>
</dbReference>
<sequence>HLCPIRAYADWINLTQITEGYIFQKMGSGDRISASPGAQLSSEAFLAGFRQNLTDIGVNADPYGTHSF</sequence>
<proteinExistence type="predicted"/>
<evidence type="ECO:0000313" key="2">
    <source>
        <dbReference type="Proteomes" id="UP001163835"/>
    </source>
</evidence>